<comment type="caution">
    <text evidence="7">The sequence shown here is derived from an EMBL/GenBank/DDBJ whole genome shotgun (WGS) entry which is preliminary data.</text>
</comment>
<protein>
    <submittedName>
        <fullName evidence="7">O-antigen/teichoic acid export membrane protein</fullName>
    </submittedName>
</protein>
<keyword evidence="5 6" id="KW-0472">Membrane</keyword>
<evidence type="ECO:0000256" key="5">
    <source>
        <dbReference type="ARBA" id="ARBA00023136"/>
    </source>
</evidence>
<comment type="subcellular location">
    <subcellularLocation>
        <location evidence="1">Cell membrane</location>
        <topology evidence="1">Multi-pass membrane protein</topology>
    </subcellularLocation>
</comment>
<reference evidence="7 8" key="1">
    <citation type="submission" date="2020-08" db="EMBL/GenBank/DDBJ databases">
        <title>Genomic Encyclopedia of Type Strains, Phase IV (KMG-IV): sequencing the most valuable type-strain genomes for metagenomic binning, comparative biology and taxonomic classification.</title>
        <authorList>
            <person name="Goeker M."/>
        </authorList>
    </citation>
    <scope>NUCLEOTIDE SEQUENCE [LARGE SCALE GENOMIC DNA]</scope>
    <source>
        <strain evidence="7 8">DSM 24696</strain>
    </source>
</reference>
<dbReference type="PANTHER" id="PTHR30250">
    <property type="entry name" value="PST FAMILY PREDICTED COLANIC ACID TRANSPORTER"/>
    <property type="match status" value="1"/>
</dbReference>
<dbReference type="CDD" id="cd13124">
    <property type="entry name" value="MATE_SpoVB_like"/>
    <property type="match status" value="1"/>
</dbReference>
<keyword evidence="3 6" id="KW-0812">Transmembrane</keyword>
<feature type="transmembrane region" description="Helical" evidence="6">
    <location>
        <begin position="477"/>
        <end position="498"/>
    </location>
</feature>
<dbReference type="PIRSF" id="PIRSF038958">
    <property type="entry name" value="PG_synth_SpoVB"/>
    <property type="match status" value="1"/>
</dbReference>
<dbReference type="Pfam" id="PF01943">
    <property type="entry name" value="Polysacc_synt"/>
    <property type="match status" value="1"/>
</dbReference>
<feature type="transmembrane region" description="Helical" evidence="6">
    <location>
        <begin position="386"/>
        <end position="405"/>
    </location>
</feature>
<organism evidence="7 8">
    <name type="scientific">Texcoconibacillus texcoconensis</name>
    <dbReference type="NCBI Taxonomy" id="1095777"/>
    <lineage>
        <taxon>Bacteria</taxon>
        <taxon>Bacillati</taxon>
        <taxon>Bacillota</taxon>
        <taxon>Bacilli</taxon>
        <taxon>Bacillales</taxon>
        <taxon>Bacillaceae</taxon>
        <taxon>Texcoconibacillus</taxon>
    </lineage>
</organism>
<feature type="transmembrane region" description="Helical" evidence="6">
    <location>
        <begin position="411"/>
        <end position="433"/>
    </location>
</feature>
<dbReference type="RefSeq" id="WP_184664224.1">
    <property type="nucleotide sequence ID" value="NZ_JACHHB010000008.1"/>
</dbReference>
<keyword evidence="2" id="KW-1003">Cell membrane</keyword>
<dbReference type="AlphaFoldDB" id="A0A840QQY6"/>
<feature type="transmembrane region" description="Helical" evidence="6">
    <location>
        <begin position="117"/>
        <end position="138"/>
    </location>
</feature>
<feature type="transmembrane region" description="Helical" evidence="6">
    <location>
        <begin position="282"/>
        <end position="307"/>
    </location>
</feature>
<name>A0A840QQY6_9BACI</name>
<feature type="transmembrane region" description="Helical" evidence="6">
    <location>
        <begin position="355"/>
        <end position="377"/>
    </location>
</feature>
<evidence type="ECO:0000256" key="3">
    <source>
        <dbReference type="ARBA" id="ARBA00022692"/>
    </source>
</evidence>
<dbReference type="GO" id="GO:0005886">
    <property type="term" value="C:plasma membrane"/>
    <property type="evidence" value="ECO:0007669"/>
    <property type="project" value="UniProtKB-SubCell"/>
</dbReference>
<feature type="transmembrane region" description="Helical" evidence="6">
    <location>
        <begin position="445"/>
        <end position="465"/>
    </location>
</feature>
<evidence type="ECO:0000256" key="2">
    <source>
        <dbReference type="ARBA" id="ARBA00022475"/>
    </source>
</evidence>
<keyword evidence="8" id="KW-1185">Reference proteome</keyword>
<dbReference type="PANTHER" id="PTHR30250:SF29">
    <property type="entry name" value="POLYSACCHARIDE BIOSYNTHESIS PROTEIN C-TERMINAL DOMAIN-CONTAINING PROTEIN"/>
    <property type="match status" value="1"/>
</dbReference>
<feature type="transmembrane region" description="Helical" evidence="6">
    <location>
        <begin position="227"/>
        <end position="251"/>
    </location>
</feature>
<dbReference type="InterPro" id="IPR024923">
    <property type="entry name" value="PG_synth_SpoVB"/>
</dbReference>
<keyword evidence="4 6" id="KW-1133">Transmembrane helix</keyword>
<sequence length="523" mass="56856">MSKGFLNGAIIISVATLVSKILGSVFRIPLQNIAGNEVFGIFSLVYPVYMAVLILSVAGIPLAISKLISEARVNGDERQIRDIFVTASILGASFGLISFIVIYVLSEPIAELLGGSYATLSIIVVSATLLVAPYMAVYRGFFQGYDDMNPTAISQVLEQFVRVTMILVIAYVLVAQGYSEEIVAAGVMIGSILGALCSLIYLRWIFLRSTIKPISSEPYKFQTFRTWAKKILALSLPICVGALAMALLNFIDSITVPQQLQAIGYRELAIADLFGIYGRGTALVQIAVVFSSALILPLIPLITGSLAKGEIDQTRSMIEKALKFTHMFSWPAAMGLFALTLPINFGFFGDYEGNPVIAIVHFSALFTSFTVLTTGILQGMNKSKQAAWIVTIGAALKVILNIVLIRNFGLIGVAWSTLIVYVLVSVLNISWMYKGIPFKVWARSHTVFAVSSLIMALVIVAPTFFMDPMNWSRGFALGYVVIMVMVGALVYGVLILALKGLGKEELQSLPVVGKYFRSTVEEQ</sequence>
<dbReference type="InterPro" id="IPR002797">
    <property type="entry name" value="Polysacc_synth"/>
</dbReference>
<evidence type="ECO:0000256" key="1">
    <source>
        <dbReference type="ARBA" id="ARBA00004651"/>
    </source>
</evidence>
<feature type="transmembrane region" description="Helical" evidence="6">
    <location>
        <begin position="83"/>
        <end position="105"/>
    </location>
</feature>
<feature type="transmembrane region" description="Helical" evidence="6">
    <location>
        <begin position="159"/>
        <end position="178"/>
    </location>
</feature>
<feature type="transmembrane region" description="Helical" evidence="6">
    <location>
        <begin position="328"/>
        <end position="349"/>
    </location>
</feature>
<proteinExistence type="predicted"/>
<feature type="transmembrane region" description="Helical" evidence="6">
    <location>
        <begin position="39"/>
        <end position="62"/>
    </location>
</feature>
<dbReference type="InterPro" id="IPR050833">
    <property type="entry name" value="Poly_Biosynth_Transport"/>
</dbReference>
<gene>
    <name evidence="7" type="ORF">HNQ41_001974</name>
</gene>
<feature type="transmembrane region" description="Helical" evidence="6">
    <location>
        <begin position="184"/>
        <end position="206"/>
    </location>
</feature>
<dbReference type="Proteomes" id="UP000551878">
    <property type="component" value="Unassembled WGS sequence"/>
</dbReference>
<evidence type="ECO:0000256" key="6">
    <source>
        <dbReference type="SAM" id="Phobius"/>
    </source>
</evidence>
<evidence type="ECO:0000313" key="8">
    <source>
        <dbReference type="Proteomes" id="UP000551878"/>
    </source>
</evidence>
<accession>A0A840QQY6</accession>
<evidence type="ECO:0000313" key="7">
    <source>
        <dbReference type="EMBL" id="MBB5173784.1"/>
    </source>
</evidence>
<evidence type="ECO:0000256" key="4">
    <source>
        <dbReference type="ARBA" id="ARBA00022989"/>
    </source>
</evidence>
<dbReference type="EMBL" id="JACHHB010000008">
    <property type="protein sequence ID" value="MBB5173784.1"/>
    <property type="molecule type" value="Genomic_DNA"/>
</dbReference>